<accession>A0AAV0NVG5</accession>
<dbReference type="EMBL" id="CAMGYJ010000008">
    <property type="protein sequence ID" value="CAI0462176.1"/>
    <property type="molecule type" value="Genomic_DNA"/>
</dbReference>
<organism evidence="1 2">
    <name type="scientific">Linum tenue</name>
    <dbReference type="NCBI Taxonomy" id="586396"/>
    <lineage>
        <taxon>Eukaryota</taxon>
        <taxon>Viridiplantae</taxon>
        <taxon>Streptophyta</taxon>
        <taxon>Embryophyta</taxon>
        <taxon>Tracheophyta</taxon>
        <taxon>Spermatophyta</taxon>
        <taxon>Magnoliopsida</taxon>
        <taxon>eudicotyledons</taxon>
        <taxon>Gunneridae</taxon>
        <taxon>Pentapetalae</taxon>
        <taxon>rosids</taxon>
        <taxon>fabids</taxon>
        <taxon>Malpighiales</taxon>
        <taxon>Linaceae</taxon>
        <taxon>Linum</taxon>
    </lineage>
</organism>
<evidence type="ECO:0000313" key="2">
    <source>
        <dbReference type="Proteomes" id="UP001154282"/>
    </source>
</evidence>
<dbReference type="Proteomes" id="UP001154282">
    <property type="component" value="Unassembled WGS sequence"/>
</dbReference>
<gene>
    <name evidence="1" type="ORF">LITE_LOCUS35244</name>
</gene>
<evidence type="ECO:0000313" key="1">
    <source>
        <dbReference type="EMBL" id="CAI0462176.1"/>
    </source>
</evidence>
<keyword evidence="2" id="KW-1185">Reference proteome</keyword>
<proteinExistence type="predicted"/>
<sequence>SPPELSISYNHTSPTAASLVTTESLHSSYNTHRVIFLHFSTKSHHLFSTECSPRKVFSLVSRLLERPLRVVTLVGCLKSRVKCYNVSCWKNS</sequence>
<dbReference type="AlphaFoldDB" id="A0AAV0NVG5"/>
<feature type="non-terminal residue" evidence="1">
    <location>
        <position position="1"/>
    </location>
</feature>
<name>A0AAV0NVG5_9ROSI</name>
<protein>
    <submittedName>
        <fullName evidence="1">Uncharacterized protein</fullName>
    </submittedName>
</protein>
<reference evidence="1" key="1">
    <citation type="submission" date="2022-08" db="EMBL/GenBank/DDBJ databases">
        <authorList>
            <person name="Gutierrez-Valencia J."/>
        </authorList>
    </citation>
    <scope>NUCLEOTIDE SEQUENCE</scope>
</reference>
<comment type="caution">
    <text evidence="1">The sequence shown here is derived from an EMBL/GenBank/DDBJ whole genome shotgun (WGS) entry which is preliminary data.</text>
</comment>